<dbReference type="Gene3D" id="3.20.10.10">
    <property type="entry name" value="D-amino Acid Aminotransferase, subunit A, domain 2"/>
    <property type="match status" value="1"/>
</dbReference>
<dbReference type="Pfam" id="PF01063">
    <property type="entry name" value="Aminotran_4"/>
    <property type="match status" value="1"/>
</dbReference>
<dbReference type="PANTHER" id="PTHR42743">
    <property type="entry name" value="AMINO-ACID AMINOTRANSFERASE"/>
    <property type="match status" value="1"/>
</dbReference>
<sequence>MSAPILVIPGSGELTATDRGLLYGEGVFETVHLRPDGPWELGPHLERLGRSAALLGLTVPDGLADLVAGLTHEDGALRLVVTPATSFATVSDVPQISRIQRRDGIRLITHDLGLTKRPPWSLSSAKTISYAENLAAKRWAELQGADDLLWLTSDGYALEGPTASLVWLSGDTLCTVPAEPTGILPGTTAAKLLSSVVALGLRTEERMVSLDELAEADAIWLVSSLRGLAEARTLNGSARAASPWTPRLLELLGFIHRPG</sequence>
<comment type="similarity">
    <text evidence="1">Belongs to the class-IV pyridoxal-phosphate-dependent aminotransferase family.</text>
</comment>
<accession>A0ABQ3ZQT4</accession>
<gene>
    <name evidence="2" type="ORF">Ahu01nite_040440</name>
</gene>
<evidence type="ECO:0000313" key="2">
    <source>
        <dbReference type="EMBL" id="GIE20942.1"/>
    </source>
</evidence>
<dbReference type="EMBL" id="BOMN01000050">
    <property type="protein sequence ID" value="GIE20942.1"/>
    <property type="molecule type" value="Genomic_DNA"/>
</dbReference>
<dbReference type="Gene3D" id="3.30.470.10">
    <property type="match status" value="1"/>
</dbReference>
<dbReference type="InterPro" id="IPR043131">
    <property type="entry name" value="BCAT-like_N"/>
</dbReference>
<dbReference type="InterPro" id="IPR043132">
    <property type="entry name" value="BCAT-like_C"/>
</dbReference>
<dbReference type="InterPro" id="IPR050571">
    <property type="entry name" value="Class-IV_PLP-Dep_Aminotrnsfr"/>
</dbReference>
<name>A0ABQ3ZQT4_9ACTN</name>
<keyword evidence="2" id="KW-0808">Transferase</keyword>
<keyword evidence="2" id="KW-0032">Aminotransferase</keyword>
<dbReference type="GO" id="GO:0008483">
    <property type="term" value="F:transaminase activity"/>
    <property type="evidence" value="ECO:0007669"/>
    <property type="project" value="UniProtKB-KW"/>
</dbReference>
<evidence type="ECO:0000313" key="3">
    <source>
        <dbReference type="Proteomes" id="UP000603200"/>
    </source>
</evidence>
<dbReference type="Proteomes" id="UP000603200">
    <property type="component" value="Unassembled WGS sequence"/>
</dbReference>
<comment type="caution">
    <text evidence="2">The sequence shown here is derived from an EMBL/GenBank/DDBJ whole genome shotgun (WGS) entry which is preliminary data.</text>
</comment>
<dbReference type="RefSeq" id="WP_239158990.1">
    <property type="nucleotide sequence ID" value="NZ_BAAATV010000010.1"/>
</dbReference>
<protein>
    <submittedName>
        <fullName evidence="2">Aminotransferase, class IV</fullName>
    </submittedName>
</protein>
<evidence type="ECO:0000256" key="1">
    <source>
        <dbReference type="ARBA" id="ARBA00009320"/>
    </source>
</evidence>
<proteinExistence type="inferred from homology"/>
<dbReference type="InterPro" id="IPR036038">
    <property type="entry name" value="Aminotransferase-like"/>
</dbReference>
<keyword evidence="3" id="KW-1185">Reference proteome</keyword>
<organism evidence="2 3">
    <name type="scientific">Winogradskya humida</name>
    <dbReference type="NCBI Taxonomy" id="113566"/>
    <lineage>
        <taxon>Bacteria</taxon>
        <taxon>Bacillati</taxon>
        <taxon>Actinomycetota</taxon>
        <taxon>Actinomycetes</taxon>
        <taxon>Micromonosporales</taxon>
        <taxon>Micromonosporaceae</taxon>
        <taxon>Winogradskya</taxon>
    </lineage>
</organism>
<dbReference type="InterPro" id="IPR001544">
    <property type="entry name" value="Aminotrans_IV"/>
</dbReference>
<dbReference type="SUPFAM" id="SSF56752">
    <property type="entry name" value="D-aminoacid aminotransferase-like PLP-dependent enzymes"/>
    <property type="match status" value="1"/>
</dbReference>
<reference evidence="2 3" key="1">
    <citation type="submission" date="2021-01" db="EMBL/GenBank/DDBJ databases">
        <title>Whole genome shotgun sequence of Actinoplanes humidus NBRC 14915.</title>
        <authorList>
            <person name="Komaki H."/>
            <person name="Tamura T."/>
        </authorList>
    </citation>
    <scope>NUCLEOTIDE SEQUENCE [LARGE SCALE GENOMIC DNA]</scope>
    <source>
        <strain evidence="2 3">NBRC 14915</strain>
    </source>
</reference>
<dbReference type="PANTHER" id="PTHR42743:SF11">
    <property type="entry name" value="AMINODEOXYCHORISMATE LYASE"/>
    <property type="match status" value="1"/>
</dbReference>